<feature type="compositionally biased region" description="Low complexity" evidence="2">
    <location>
        <begin position="616"/>
        <end position="625"/>
    </location>
</feature>
<feature type="compositionally biased region" description="Acidic residues" evidence="2">
    <location>
        <begin position="291"/>
        <end position="310"/>
    </location>
</feature>
<reference evidence="3" key="2">
    <citation type="journal article" date="2023" name="Commun. Biol.">
        <title>Intrasexual cuticular hydrocarbon dimorphism in a wasp sheds light on hydrocarbon biosynthesis genes in Hymenoptera.</title>
        <authorList>
            <person name="Moris V.C."/>
            <person name="Podsiadlowski L."/>
            <person name="Martin S."/>
            <person name="Oeyen J.P."/>
            <person name="Donath A."/>
            <person name="Petersen M."/>
            <person name="Wilbrandt J."/>
            <person name="Misof B."/>
            <person name="Liedtke D."/>
            <person name="Thamm M."/>
            <person name="Scheiner R."/>
            <person name="Schmitt T."/>
            <person name="Niehuis O."/>
        </authorList>
    </citation>
    <scope>NUCLEOTIDE SEQUENCE</scope>
    <source>
        <strain evidence="3">GBR_01_08_01A</strain>
    </source>
</reference>
<evidence type="ECO:0000256" key="2">
    <source>
        <dbReference type="SAM" id="MobiDB-lite"/>
    </source>
</evidence>
<feature type="region of interest" description="Disordered" evidence="2">
    <location>
        <begin position="730"/>
        <end position="751"/>
    </location>
</feature>
<sequence length="751" mass="86802">MENLTNDQENSSKSSEDIDEEKKRIKIAQLENDIAYQNSVLVELKKQLNSYNHAADLSHCSEPDTIIDIKEDLYIFAGIHCVQLEAGYVFQFSTGCKITANDIYCVEILKTGSRYKLGRWVMPMSIHLKDMVLQYPLHSLKNFKPFLNCCKHHIDCYASRREQYYQLKDFLVDTRNCFVDTDLGYTHVYLHMSEIKIIDSEIIYNVIVCMGYESDRGLPSRIVTETREGQILPQDVARHFSKYFRPFKKFRLQDAFEKVVSDTRCFQWTRVSRDYDEVALYMDEKHKEGEQNTEDNDEEEHEEERDELDETDKLREVHKGNNKKKNKKKMLKNKSDINLTDLEVQRGGENSSHSEKEEERSNPGRKVNKTKTRERASVKTRKKLEEKLNAKAKNVNIKKWLEGKVESTRDKNRNDIEEKTQMEKSEENLKESVNSREREQSTEKQNSKETENSVEKVDSEERENPKEKENPEEVESSQEKNRSTEKENSKEIEKSPDKDNSAEKETNDSAEKVEERSNATPQPNNVNDDGSSKKKSRRRTLLRITPKSTRKRNAKCIEDSGKLENIAKRQPVVKVIKFVKDESGQKHTEDVTSKNNNVEKILSKSSRRVETKSLETESLSLSRKSGVSNLSKKSITELATEEDNAPTVIAKNIDRNKIISSTPISRKLPTKLYTTQISEISEIVEADPPDKEMSEKDSVSSSYSDDIGDENAYEQAKELLKDIEEAIGQGKAKNTQKKVKRIKNKKKGKNT</sequence>
<feature type="compositionally biased region" description="Basic and acidic residues" evidence="2">
    <location>
        <begin position="688"/>
        <end position="698"/>
    </location>
</feature>
<dbReference type="EMBL" id="JAIFRP010000006">
    <property type="protein sequence ID" value="KAK2587653.1"/>
    <property type="molecule type" value="Genomic_DNA"/>
</dbReference>
<feature type="coiled-coil region" evidence="1">
    <location>
        <begin position="18"/>
        <end position="47"/>
    </location>
</feature>
<gene>
    <name evidence="3" type="ORF">KPH14_003773</name>
</gene>
<name>A0AAD9RY06_9HYME</name>
<feature type="region of interest" description="Disordered" evidence="2">
    <location>
        <begin position="603"/>
        <end position="626"/>
    </location>
</feature>
<keyword evidence="4" id="KW-1185">Reference proteome</keyword>
<keyword evidence="1" id="KW-0175">Coiled coil</keyword>
<feature type="compositionally biased region" description="Polar residues" evidence="2">
    <location>
        <begin position="518"/>
        <end position="529"/>
    </location>
</feature>
<dbReference type="Proteomes" id="UP001258017">
    <property type="component" value="Unassembled WGS sequence"/>
</dbReference>
<accession>A0AAD9RY06</accession>
<feature type="region of interest" description="Disordered" evidence="2">
    <location>
        <begin position="283"/>
        <end position="556"/>
    </location>
</feature>
<feature type="compositionally biased region" description="Basic and acidic residues" evidence="2">
    <location>
        <begin position="371"/>
        <end position="389"/>
    </location>
</feature>
<protein>
    <submittedName>
        <fullName evidence="3">Uncharacterized protein</fullName>
    </submittedName>
</protein>
<organism evidence="3 4">
    <name type="scientific">Odynerus spinipes</name>
    <dbReference type="NCBI Taxonomy" id="1348599"/>
    <lineage>
        <taxon>Eukaryota</taxon>
        <taxon>Metazoa</taxon>
        <taxon>Ecdysozoa</taxon>
        <taxon>Arthropoda</taxon>
        <taxon>Hexapoda</taxon>
        <taxon>Insecta</taxon>
        <taxon>Pterygota</taxon>
        <taxon>Neoptera</taxon>
        <taxon>Endopterygota</taxon>
        <taxon>Hymenoptera</taxon>
        <taxon>Apocrita</taxon>
        <taxon>Aculeata</taxon>
        <taxon>Vespoidea</taxon>
        <taxon>Vespidae</taxon>
        <taxon>Eumeninae</taxon>
        <taxon>Odynerus</taxon>
    </lineage>
</organism>
<comment type="caution">
    <text evidence="3">The sequence shown here is derived from an EMBL/GenBank/DDBJ whole genome shotgun (WGS) entry which is preliminary data.</text>
</comment>
<feature type="compositionally biased region" description="Basic and acidic residues" evidence="2">
    <location>
        <begin position="399"/>
        <end position="517"/>
    </location>
</feature>
<feature type="compositionally biased region" description="Basic residues" evidence="2">
    <location>
        <begin position="320"/>
        <end position="332"/>
    </location>
</feature>
<feature type="compositionally biased region" description="Basic and acidic residues" evidence="2">
    <location>
        <begin position="352"/>
        <end position="362"/>
    </location>
</feature>
<dbReference type="AlphaFoldDB" id="A0AAD9RY06"/>
<evidence type="ECO:0000313" key="4">
    <source>
        <dbReference type="Proteomes" id="UP001258017"/>
    </source>
</evidence>
<reference evidence="3" key="1">
    <citation type="submission" date="2021-08" db="EMBL/GenBank/DDBJ databases">
        <authorList>
            <person name="Misof B."/>
            <person name="Oliver O."/>
            <person name="Podsiadlowski L."/>
            <person name="Donath A."/>
            <person name="Peters R."/>
            <person name="Mayer C."/>
            <person name="Rust J."/>
            <person name="Gunkel S."/>
            <person name="Lesny P."/>
            <person name="Martin S."/>
            <person name="Oeyen J.P."/>
            <person name="Petersen M."/>
            <person name="Panagiotis P."/>
            <person name="Wilbrandt J."/>
            <person name="Tanja T."/>
        </authorList>
    </citation>
    <scope>NUCLEOTIDE SEQUENCE</scope>
    <source>
        <strain evidence="3">GBR_01_08_01A</strain>
        <tissue evidence="3">Thorax + abdomen</tissue>
    </source>
</reference>
<feature type="region of interest" description="Disordered" evidence="2">
    <location>
        <begin position="683"/>
        <end position="711"/>
    </location>
</feature>
<evidence type="ECO:0000313" key="3">
    <source>
        <dbReference type="EMBL" id="KAK2587653.1"/>
    </source>
</evidence>
<evidence type="ECO:0000256" key="1">
    <source>
        <dbReference type="SAM" id="Coils"/>
    </source>
</evidence>
<proteinExistence type="predicted"/>
<feature type="compositionally biased region" description="Basic residues" evidence="2">
    <location>
        <begin position="734"/>
        <end position="751"/>
    </location>
</feature>